<sequence>MQIMTTSPYAVEMRGITKRFPGVLANDHIDFEVRRGEIHALLGENGAGKSTLMNILSGLYRPDEGEIAIRGQVVQFHSPRDAIRHGVGMVHQHFMLTPSQSVAENVFLGAREIGLVLNPQRMAAEVQRIAEQYRLPVDPNAKIWQLSVGEQQRVEIIKILYRGAEILILDEPTAVLTPQEAENLFVTLRSMAADNKTIIFISHKLEEVLSIADRITVLRSGRNVATLAAQGVTKTELANLMVGRQVLFQLERPPLRRGEVRLRLDKVCALDDKLLPALREVSLTVHSGEIVGVAGVAGNGQRELAEVICGLRPLTAGTIEIAGERIARPTARRMIDAGVAYVPEDRNATGSAPNLSVAENLILKSYRKAEMGAGPLLDRSVVERIAMSLVKSFNILTPSIRTPVRKLSGGNLQKVILAREISGRPQVLIAASPTRGLDIGATESVRGLLLEERSQGAAILLISEDLDEIFALSDRIVVLYEGCIMGEFEAAEADLTQVGLLMAGGQTPTEMTDVQRGY</sequence>
<dbReference type="EMBL" id="DSMG01000179">
    <property type="protein sequence ID" value="HDX33246.1"/>
    <property type="molecule type" value="Genomic_DNA"/>
</dbReference>
<keyword evidence="4" id="KW-0677">Repeat</keyword>
<evidence type="ECO:0000313" key="10">
    <source>
        <dbReference type="EMBL" id="HDX33246.1"/>
    </source>
</evidence>
<evidence type="ECO:0000256" key="6">
    <source>
        <dbReference type="ARBA" id="ARBA00022840"/>
    </source>
</evidence>
<dbReference type="Gene3D" id="3.40.50.300">
    <property type="entry name" value="P-loop containing nucleotide triphosphate hydrolases"/>
    <property type="match status" value="2"/>
</dbReference>
<dbReference type="Pfam" id="PF00005">
    <property type="entry name" value="ABC_tran"/>
    <property type="match status" value="2"/>
</dbReference>
<dbReference type="InterPro" id="IPR050107">
    <property type="entry name" value="ABC_carbohydrate_import_ATPase"/>
</dbReference>
<organism evidence="10">
    <name type="scientific">Caldilinea aerophila</name>
    <dbReference type="NCBI Taxonomy" id="133453"/>
    <lineage>
        <taxon>Bacteria</taxon>
        <taxon>Bacillati</taxon>
        <taxon>Chloroflexota</taxon>
        <taxon>Caldilineae</taxon>
        <taxon>Caldilineales</taxon>
        <taxon>Caldilineaceae</taxon>
        <taxon>Caldilinea</taxon>
    </lineage>
</organism>
<evidence type="ECO:0000256" key="7">
    <source>
        <dbReference type="ARBA" id="ARBA00022967"/>
    </source>
</evidence>
<dbReference type="PANTHER" id="PTHR43790">
    <property type="entry name" value="CARBOHYDRATE TRANSPORT ATP-BINDING PROTEIN MG119-RELATED"/>
    <property type="match status" value="1"/>
</dbReference>
<evidence type="ECO:0000256" key="5">
    <source>
        <dbReference type="ARBA" id="ARBA00022741"/>
    </source>
</evidence>
<comment type="subcellular location">
    <subcellularLocation>
        <location evidence="1">Cell membrane</location>
        <topology evidence="1">Peripheral membrane protein</topology>
    </subcellularLocation>
</comment>
<dbReference type="PROSITE" id="PS00211">
    <property type="entry name" value="ABC_TRANSPORTER_1"/>
    <property type="match status" value="2"/>
</dbReference>
<evidence type="ECO:0000256" key="4">
    <source>
        <dbReference type="ARBA" id="ARBA00022737"/>
    </source>
</evidence>
<reference evidence="10" key="1">
    <citation type="journal article" date="2020" name="mSystems">
        <title>Genome- and Community-Level Interaction Insights into Carbon Utilization and Element Cycling Functions of Hydrothermarchaeota in Hydrothermal Sediment.</title>
        <authorList>
            <person name="Zhou Z."/>
            <person name="Liu Y."/>
            <person name="Xu W."/>
            <person name="Pan J."/>
            <person name="Luo Z.H."/>
            <person name="Li M."/>
        </authorList>
    </citation>
    <scope>NUCLEOTIDE SEQUENCE [LARGE SCALE GENOMIC DNA]</scope>
    <source>
        <strain evidence="10">SpSt-289</strain>
    </source>
</reference>
<dbReference type="CDD" id="cd03216">
    <property type="entry name" value="ABC_Carb_Monos_I"/>
    <property type="match status" value="1"/>
</dbReference>
<feature type="domain" description="ABC transporter" evidence="9">
    <location>
        <begin position="262"/>
        <end position="506"/>
    </location>
</feature>
<evidence type="ECO:0000256" key="3">
    <source>
        <dbReference type="ARBA" id="ARBA00022475"/>
    </source>
</evidence>
<dbReference type="PANTHER" id="PTHR43790:SF4">
    <property type="entry name" value="GUANOSINE IMPORT ATP-BINDING PROTEIN NUPO"/>
    <property type="match status" value="1"/>
</dbReference>
<dbReference type="InterPro" id="IPR017871">
    <property type="entry name" value="ABC_transporter-like_CS"/>
</dbReference>
<evidence type="ECO:0000256" key="8">
    <source>
        <dbReference type="ARBA" id="ARBA00023136"/>
    </source>
</evidence>
<dbReference type="InterPro" id="IPR027417">
    <property type="entry name" value="P-loop_NTPase"/>
</dbReference>
<keyword evidence="6 10" id="KW-0067">ATP-binding</keyword>
<comment type="caution">
    <text evidence="10">The sequence shown here is derived from an EMBL/GenBank/DDBJ whole genome shotgun (WGS) entry which is preliminary data.</text>
</comment>
<dbReference type="GO" id="GO:0005524">
    <property type="term" value="F:ATP binding"/>
    <property type="evidence" value="ECO:0007669"/>
    <property type="project" value="UniProtKB-KW"/>
</dbReference>
<keyword evidence="5" id="KW-0547">Nucleotide-binding</keyword>
<evidence type="ECO:0000259" key="9">
    <source>
        <dbReference type="PROSITE" id="PS50893"/>
    </source>
</evidence>
<accession>A0A7C1JMF3</accession>
<keyword evidence="8" id="KW-0472">Membrane</keyword>
<dbReference type="AlphaFoldDB" id="A0A7C1JMF3"/>
<dbReference type="SMART" id="SM00382">
    <property type="entry name" value="AAA"/>
    <property type="match status" value="1"/>
</dbReference>
<dbReference type="CDD" id="cd03215">
    <property type="entry name" value="ABC_Carb_Monos_II"/>
    <property type="match status" value="1"/>
</dbReference>
<keyword evidence="2" id="KW-0813">Transport</keyword>
<dbReference type="GO" id="GO:0005886">
    <property type="term" value="C:plasma membrane"/>
    <property type="evidence" value="ECO:0007669"/>
    <property type="project" value="UniProtKB-SubCell"/>
</dbReference>
<feature type="domain" description="ABC transporter" evidence="9">
    <location>
        <begin position="11"/>
        <end position="245"/>
    </location>
</feature>
<name>A0A7C1JMF3_9CHLR</name>
<dbReference type="SUPFAM" id="SSF52540">
    <property type="entry name" value="P-loop containing nucleoside triphosphate hydrolases"/>
    <property type="match status" value="2"/>
</dbReference>
<evidence type="ECO:0000256" key="2">
    <source>
        <dbReference type="ARBA" id="ARBA00022448"/>
    </source>
</evidence>
<dbReference type="FunFam" id="3.40.50.300:FF:000127">
    <property type="entry name" value="Ribose import ATP-binding protein RbsA"/>
    <property type="match status" value="1"/>
</dbReference>
<dbReference type="InterPro" id="IPR003439">
    <property type="entry name" value="ABC_transporter-like_ATP-bd"/>
</dbReference>
<dbReference type="PROSITE" id="PS50893">
    <property type="entry name" value="ABC_TRANSPORTER_2"/>
    <property type="match status" value="2"/>
</dbReference>
<evidence type="ECO:0000256" key="1">
    <source>
        <dbReference type="ARBA" id="ARBA00004202"/>
    </source>
</evidence>
<gene>
    <name evidence="10" type="ORF">ENQ20_17415</name>
</gene>
<dbReference type="GO" id="GO:0016887">
    <property type="term" value="F:ATP hydrolysis activity"/>
    <property type="evidence" value="ECO:0007669"/>
    <property type="project" value="InterPro"/>
</dbReference>
<dbReference type="InterPro" id="IPR003593">
    <property type="entry name" value="AAA+_ATPase"/>
</dbReference>
<protein>
    <submittedName>
        <fullName evidence="10">ABC transporter ATP-binding protein</fullName>
    </submittedName>
</protein>
<keyword evidence="7" id="KW-1278">Translocase</keyword>
<proteinExistence type="predicted"/>
<keyword evidence="3" id="KW-1003">Cell membrane</keyword>